<sequence>MDSNRRRILTASLAAAAAAGVPSLAFAAKSKSASAAAGLAPTPPMGWNSWNSFGPTITEAQALENADIMVAKLLPFGYNVFTVDIQWYEPNANSYEYRKDAELTMDQYGRLQPAPNRFPSAANGAGFKKLADQIHARGMKFGIHLMRGIPRQAVRLNTTILGTSLRAQDIADTKAICEWNGDMYGVDMTKPGAQEYYNSVFKQYAAWGVDFVKMDDMSRPYERNWPEVEAAHKAIAASGRPIVLSLSPGEMDLRWANHVPHYAQMWRISDDFWDEWRLLNDQFQRLENWNPVMGANSWPDADMLPLGRLALGARDTKFTPDEQQTLMSLWSIARSPLIMGGDLRHLDAKTLALLTNPEVLAVNQRSRDNHPHRADAGTRIWSARSADKRNLQYLALFNTSDAPTEIVFDLSRLDLGNRSVAVRDLWARRDQPAVRGALRITLAPHASTLLGLSA</sequence>
<organism evidence="1 2">
    <name type="scientific">Massilia orientalis</name>
    <dbReference type="NCBI Taxonomy" id="3050128"/>
    <lineage>
        <taxon>Bacteria</taxon>
        <taxon>Pseudomonadati</taxon>
        <taxon>Pseudomonadota</taxon>
        <taxon>Betaproteobacteria</taxon>
        <taxon>Burkholderiales</taxon>
        <taxon>Oxalobacteraceae</taxon>
        <taxon>Telluria group</taxon>
        <taxon>Massilia</taxon>
    </lineage>
</organism>
<gene>
    <name evidence="1" type="ORF">QPK29_006095</name>
</gene>
<dbReference type="EC" id="3.2.1.-" evidence="1"/>
<keyword evidence="1" id="KW-0378">Hydrolase</keyword>
<accession>A0ACC7M6R4</accession>
<evidence type="ECO:0000313" key="2">
    <source>
        <dbReference type="Proteomes" id="UP001168096"/>
    </source>
</evidence>
<keyword evidence="2" id="KW-1185">Reference proteome</keyword>
<proteinExistence type="predicted"/>
<name>A0ACC7M6R4_9BURK</name>
<dbReference type="Proteomes" id="UP001168096">
    <property type="component" value="Unassembled WGS sequence"/>
</dbReference>
<protein>
    <submittedName>
        <fullName evidence="1">Glycoside hydrolase family 27 protein</fullName>
        <ecNumber evidence="1">3.2.1.-</ecNumber>
    </submittedName>
</protein>
<keyword evidence="1" id="KW-0326">Glycosidase</keyword>
<dbReference type="EMBL" id="JASNRB020000003">
    <property type="protein sequence ID" value="MFJ1467278.1"/>
    <property type="molecule type" value="Genomic_DNA"/>
</dbReference>
<reference evidence="1" key="1">
    <citation type="submission" date="2024-11" db="EMBL/GenBank/DDBJ databases">
        <title>Description of Massilia orientalis sp. nov., isolated from rhizosphere soil of Ageratina adenophora.</title>
        <authorList>
            <person name="Wang Y."/>
        </authorList>
    </citation>
    <scope>NUCLEOTIDE SEQUENCE</scope>
    <source>
        <strain evidence="1">YIM B02787</strain>
    </source>
</reference>
<comment type="caution">
    <text evidence="1">The sequence shown here is derived from an EMBL/GenBank/DDBJ whole genome shotgun (WGS) entry which is preliminary data.</text>
</comment>
<evidence type="ECO:0000313" key="1">
    <source>
        <dbReference type="EMBL" id="MFJ1467278.1"/>
    </source>
</evidence>